<organism evidence="1">
    <name type="scientific">uncultured Caudovirales phage</name>
    <dbReference type="NCBI Taxonomy" id="2100421"/>
    <lineage>
        <taxon>Viruses</taxon>
        <taxon>Duplodnaviria</taxon>
        <taxon>Heunggongvirae</taxon>
        <taxon>Uroviricota</taxon>
        <taxon>Caudoviricetes</taxon>
        <taxon>Peduoviridae</taxon>
        <taxon>Maltschvirus</taxon>
        <taxon>Maltschvirus maltsch</taxon>
    </lineage>
</organism>
<name>A0A6J5MDV5_9CAUD</name>
<sequence length="80" mass="9520">MKKTAVEWLVEKLSQCEPMYSGIKSNEHKEYLEKLVQQSKEMEKKQIKQAYNDGKSAVIHIENNMSLEEYYDKTFKNETK</sequence>
<evidence type="ECO:0000313" key="1">
    <source>
        <dbReference type="EMBL" id="CAB4144774.1"/>
    </source>
</evidence>
<accession>A0A6J5MDV5</accession>
<protein>
    <submittedName>
        <fullName evidence="1">Uncharacterized protein</fullName>
    </submittedName>
</protein>
<proteinExistence type="predicted"/>
<dbReference type="EMBL" id="LR796437">
    <property type="protein sequence ID" value="CAB4144774.1"/>
    <property type="molecule type" value="Genomic_DNA"/>
</dbReference>
<gene>
    <name evidence="1" type="ORF">UFOVP458_63</name>
</gene>
<reference evidence="1" key="1">
    <citation type="submission" date="2020-04" db="EMBL/GenBank/DDBJ databases">
        <authorList>
            <person name="Chiriac C."/>
            <person name="Salcher M."/>
            <person name="Ghai R."/>
            <person name="Kavagutti S V."/>
        </authorList>
    </citation>
    <scope>NUCLEOTIDE SEQUENCE</scope>
</reference>